<name>A0ABT7SZ96_9ALTE</name>
<comment type="catalytic activity">
    <reaction evidence="5">
        <text>cytidine + ATP = CMP + ADP + H(+)</text>
        <dbReference type="Rhea" id="RHEA:24674"/>
        <dbReference type="ChEBI" id="CHEBI:15378"/>
        <dbReference type="ChEBI" id="CHEBI:17562"/>
        <dbReference type="ChEBI" id="CHEBI:30616"/>
        <dbReference type="ChEBI" id="CHEBI:60377"/>
        <dbReference type="ChEBI" id="CHEBI:456216"/>
        <dbReference type="EC" id="2.7.1.48"/>
    </reaction>
</comment>
<dbReference type="NCBIfam" id="TIGR00235">
    <property type="entry name" value="udk"/>
    <property type="match status" value="1"/>
</dbReference>
<dbReference type="Gene3D" id="3.40.50.300">
    <property type="entry name" value="P-loop containing nucleotide triphosphate hydrolases"/>
    <property type="match status" value="1"/>
</dbReference>
<dbReference type="CDD" id="cd02023">
    <property type="entry name" value="UMPK"/>
    <property type="match status" value="1"/>
</dbReference>
<organism evidence="7 8">
    <name type="scientific">Alteromonas arenosi</name>
    <dbReference type="NCBI Taxonomy" id="3055817"/>
    <lineage>
        <taxon>Bacteria</taxon>
        <taxon>Pseudomonadati</taxon>
        <taxon>Pseudomonadota</taxon>
        <taxon>Gammaproteobacteria</taxon>
        <taxon>Alteromonadales</taxon>
        <taxon>Alteromonadaceae</taxon>
        <taxon>Alteromonas/Salinimonas group</taxon>
        <taxon>Alteromonas</taxon>
    </lineage>
</organism>
<dbReference type="InterPro" id="IPR000764">
    <property type="entry name" value="Uridine_kinase-like"/>
</dbReference>
<accession>A0ABT7SZ96</accession>
<comment type="pathway">
    <text evidence="1 5">Pyrimidine metabolism; UMP biosynthesis via salvage pathway; UMP from uridine: step 1/1.</text>
</comment>
<comment type="pathway">
    <text evidence="5">Pyrimidine metabolism; CTP biosynthesis via salvage pathway; CTP from cytidine: step 1/3.</text>
</comment>
<evidence type="ECO:0000259" key="6">
    <source>
        <dbReference type="Pfam" id="PF00485"/>
    </source>
</evidence>
<proteinExistence type="inferred from homology"/>
<dbReference type="Pfam" id="PF00485">
    <property type="entry name" value="PRK"/>
    <property type="match status" value="1"/>
</dbReference>
<evidence type="ECO:0000313" key="7">
    <source>
        <dbReference type="EMBL" id="MDM7861496.1"/>
    </source>
</evidence>
<evidence type="ECO:0000256" key="5">
    <source>
        <dbReference type="RuleBase" id="RU003825"/>
    </source>
</evidence>
<keyword evidence="5" id="KW-0067">ATP-binding</keyword>
<keyword evidence="3 5" id="KW-0547">Nucleotide-binding</keyword>
<comment type="subcellular location">
    <subcellularLocation>
        <location evidence="5">Cytoplasm</location>
    </subcellularLocation>
</comment>
<dbReference type="InterPro" id="IPR006083">
    <property type="entry name" value="PRK/URK"/>
</dbReference>
<comment type="caution">
    <text evidence="7">The sequence shown here is derived from an EMBL/GenBank/DDBJ whole genome shotgun (WGS) entry which is preliminary data.</text>
</comment>
<evidence type="ECO:0000313" key="8">
    <source>
        <dbReference type="Proteomes" id="UP001234343"/>
    </source>
</evidence>
<feature type="domain" description="Phosphoribulokinase/uridine kinase" evidence="6">
    <location>
        <begin position="6"/>
        <end position="193"/>
    </location>
</feature>
<evidence type="ECO:0000256" key="2">
    <source>
        <dbReference type="ARBA" id="ARBA00022679"/>
    </source>
</evidence>
<protein>
    <recommendedName>
        <fullName evidence="5">Uridine kinase</fullName>
        <ecNumber evidence="5">2.7.1.48</ecNumber>
    </recommendedName>
</protein>
<dbReference type="EC" id="2.7.1.48" evidence="5"/>
<dbReference type="RefSeq" id="WP_289366056.1">
    <property type="nucleotide sequence ID" value="NZ_JAUCBP010000011.1"/>
</dbReference>
<dbReference type="GO" id="GO:0004849">
    <property type="term" value="F:uridine kinase activity"/>
    <property type="evidence" value="ECO:0007669"/>
    <property type="project" value="UniProtKB-EC"/>
</dbReference>
<evidence type="ECO:0000256" key="1">
    <source>
        <dbReference type="ARBA" id="ARBA00004690"/>
    </source>
</evidence>
<comment type="similarity">
    <text evidence="5">Belongs to the uridine kinase family.</text>
</comment>
<dbReference type="Proteomes" id="UP001234343">
    <property type="component" value="Unassembled WGS sequence"/>
</dbReference>
<keyword evidence="4 5" id="KW-0418">Kinase</keyword>
<comment type="catalytic activity">
    <reaction evidence="5">
        <text>uridine + ATP = UMP + ADP + H(+)</text>
        <dbReference type="Rhea" id="RHEA:16825"/>
        <dbReference type="ChEBI" id="CHEBI:15378"/>
        <dbReference type="ChEBI" id="CHEBI:16704"/>
        <dbReference type="ChEBI" id="CHEBI:30616"/>
        <dbReference type="ChEBI" id="CHEBI:57865"/>
        <dbReference type="ChEBI" id="CHEBI:456216"/>
        <dbReference type="EC" id="2.7.1.48"/>
    </reaction>
</comment>
<dbReference type="SUPFAM" id="SSF52540">
    <property type="entry name" value="P-loop containing nucleoside triphosphate hydrolases"/>
    <property type="match status" value="1"/>
</dbReference>
<keyword evidence="5" id="KW-0963">Cytoplasm</keyword>
<keyword evidence="2 5" id="KW-0808">Transferase</keyword>
<evidence type="ECO:0000256" key="3">
    <source>
        <dbReference type="ARBA" id="ARBA00022741"/>
    </source>
</evidence>
<dbReference type="EMBL" id="JAUCBP010000011">
    <property type="protein sequence ID" value="MDM7861496.1"/>
    <property type="molecule type" value="Genomic_DNA"/>
</dbReference>
<dbReference type="PANTHER" id="PTHR10285">
    <property type="entry name" value="URIDINE KINASE"/>
    <property type="match status" value="1"/>
</dbReference>
<sequence length="207" mass="23833">MQTPLIIAISGASGSGKSLFTENLLKAFSEQGRPVQILREDHYYKAQDHLPMAEREKNNYDHPNAFEHSLLKEHLEQLRSGDEIDYPHYCYKTHTRLPETERLKPAPVIILEGIMLLARPDLLPLYDVKVFIDTPLDICLMRRMMRDVKERGRTLESVANQYETTVKPMYHQFIEPSRFTADVVVTQGGKNFIALDVISSHIKQALQ</sequence>
<gene>
    <name evidence="7" type="primary">udk</name>
    <name evidence="7" type="ORF">QTP81_12915</name>
</gene>
<reference evidence="7 8" key="1">
    <citation type="submission" date="2023-06" db="EMBL/GenBank/DDBJ databases">
        <title>Alteromonas sp. ASW11-36 isolated from intertidal sand.</title>
        <authorList>
            <person name="Li Y."/>
        </authorList>
    </citation>
    <scope>NUCLEOTIDE SEQUENCE [LARGE SCALE GENOMIC DNA]</scope>
    <source>
        <strain evidence="7 8">ASW11-36</strain>
    </source>
</reference>
<dbReference type="PRINTS" id="PR00988">
    <property type="entry name" value="URIDINKINASE"/>
</dbReference>
<dbReference type="NCBIfam" id="NF004018">
    <property type="entry name" value="PRK05480.1"/>
    <property type="match status" value="1"/>
</dbReference>
<keyword evidence="8" id="KW-1185">Reference proteome</keyword>
<evidence type="ECO:0000256" key="4">
    <source>
        <dbReference type="ARBA" id="ARBA00022777"/>
    </source>
</evidence>
<dbReference type="InterPro" id="IPR027417">
    <property type="entry name" value="P-loop_NTPase"/>
</dbReference>